<dbReference type="KEGG" id="chk:D4L85_12250"/>
<dbReference type="Pfam" id="PF00512">
    <property type="entry name" value="HisKA"/>
    <property type="match status" value="1"/>
</dbReference>
<keyword evidence="18" id="KW-1185">Reference proteome</keyword>
<dbReference type="GO" id="GO:0000156">
    <property type="term" value="F:phosphorelay response regulator activity"/>
    <property type="evidence" value="ECO:0007669"/>
    <property type="project" value="TreeGrafter"/>
</dbReference>
<dbReference type="GO" id="GO:0005886">
    <property type="term" value="C:plasma membrane"/>
    <property type="evidence" value="ECO:0007669"/>
    <property type="project" value="UniProtKB-SubCell"/>
</dbReference>
<keyword evidence="14" id="KW-0175">Coiled coil</keyword>
<feature type="transmembrane region" description="Helical" evidence="15">
    <location>
        <begin position="165"/>
        <end position="186"/>
    </location>
</feature>
<dbReference type="EMBL" id="CP032382">
    <property type="protein sequence ID" value="AYB31301.1"/>
    <property type="molecule type" value="Genomic_DNA"/>
</dbReference>
<comment type="subcellular location">
    <subcellularLocation>
        <location evidence="2">Cell membrane</location>
        <topology evidence="2">Multi-pass membrane protein</topology>
    </subcellularLocation>
</comment>
<comment type="catalytic activity">
    <reaction evidence="1">
        <text>ATP + protein L-histidine = ADP + protein N-phospho-L-histidine.</text>
        <dbReference type="EC" id="2.7.13.3"/>
    </reaction>
</comment>
<accession>A0A385SLR6</accession>
<dbReference type="SMART" id="SM00387">
    <property type="entry name" value="HATPase_c"/>
    <property type="match status" value="1"/>
</dbReference>
<evidence type="ECO:0000256" key="6">
    <source>
        <dbReference type="ARBA" id="ARBA00022679"/>
    </source>
</evidence>
<dbReference type="PRINTS" id="PR00344">
    <property type="entry name" value="BCTRLSENSOR"/>
</dbReference>
<dbReference type="Pfam" id="PF05231">
    <property type="entry name" value="MASE1"/>
    <property type="match status" value="1"/>
</dbReference>
<dbReference type="PROSITE" id="PS50109">
    <property type="entry name" value="HIS_KIN"/>
    <property type="match status" value="1"/>
</dbReference>
<feature type="domain" description="Histidine kinase" evidence="16">
    <location>
        <begin position="362"/>
        <end position="573"/>
    </location>
</feature>
<evidence type="ECO:0000256" key="4">
    <source>
        <dbReference type="ARBA" id="ARBA00022475"/>
    </source>
</evidence>
<evidence type="ECO:0000256" key="5">
    <source>
        <dbReference type="ARBA" id="ARBA00022553"/>
    </source>
</evidence>
<keyword evidence="6" id="KW-0808">Transferase</keyword>
<evidence type="ECO:0000313" key="17">
    <source>
        <dbReference type="EMBL" id="AYB31301.1"/>
    </source>
</evidence>
<dbReference type="SMART" id="SM00388">
    <property type="entry name" value="HisKA"/>
    <property type="match status" value="1"/>
</dbReference>
<sequence length="573" mass="64219">MILNVKLPLKYKLDLKIIGVALLYYLFARVGYFFAFEGSTALPTWPPSGIGFALIILLGRSSWPGITIGSLVANVMAYWNNPHLPAQEIITISSLIAVGNTLEAVTGNYLVKKWIRDDFPFRSAKNAFRFLFVTMMMCWIGAGVSTGALYLNHVVSPDLLLRTGISSWVGNVVGILLFTPFILACSKKIHVRLTTEKAIEVGIFILLLGGIVALLEVDYLVSTVERALPFLVLPFLLWLAFRFELIVAIAGVLITALLSIYMTIGGVGPFVLSDSYNSMLLLQIFIGVISISTIILSATVRERHHAQNKLLEFNENLEAMVQERTRALNEEIVTRKNAEEKIQRTNTELSKRNTELDNFVYSVSHDLRAPIASVLGLINLAKKDTDGVMKDMYLDMIHKSAMQQDHFIKEILDQSRNSRLEVKREEIHFEPLIDETFNQLKFATSTGQSVQKVIRINQEAPFFSDRWRLKVILNNIISNAIRYRNGKDPVIKVNVEIREHLATLAIEDNGKGIEKDHLPNIYKMFYRATDDGAGSGLGLYIVKEAIDKLNGHIDIESEVGRGTTVKLAIPELV</sequence>
<proteinExistence type="predicted"/>
<keyword evidence="10" id="KW-0067">ATP-binding</keyword>
<dbReference type="PANTHER" id="PTHR42878">
    <property type="entry name" value="TWO-COMPONENT HISTIDINE KINASE"/>
    <property type="match status" value="1"/>
</dbReference>
<evidence type="ECO:0000256" key="14">
    <source>
        <dbReference type="SAM" id="Coils"/>
    </source>
</evidence>
<dbReference type="InterPro" id="IPR003661">
    <property type="entry name" value="HisK_dim/P_dom"/>
</dbReference>
<dbReference type="InterPro" id="IPR005467">
    <property type="entry name" value="His_kinase_dom"/>
</dbReference>
<feature type="transmembrane region" description="Helical" evidence="15">
    <location>
        <begin position="278"/>
        <end position="300"/>
    </location>
</feature>
<keyword evidence="12" id="KW-0902">Two-component regulatory system</keyword>
<dbReference type="InterPro" id="IPR050351">
    <property type="entry name" value="BphY/WalK/GraS-like"/>
</dbReference>
<keyword evidence="8" id="KW-0547">Nucleotide-binding</keyword>
<evidence type="ECO:0000256" key="1">
    <source>
        <dbReference type="ARBA" id="ARBA00000085"/>
    </source>
</evidence>
<protein>
    <recommendedName>
        <fullName evidence="3">histidine kinase</fullName>
        <ecNumber evidence="3">2.7.13.3</ecNumber>
    </recommendedName>
</protein>
<dbReference type="Pfam" id="PF02518">
    <property type="entry name" value="HATPase_c"/>
    <property type="match status" value="1"/>
</dbReference>
<reference evidence="18" key="1">
    <citation type="submission" date="2018-09" db="EMBL/GenBank/DDBJ databases">
        <title>Chryseolinea sp. KIS68-18 isolated from soil.</title>
        <authorList>
            <person name="Weon H.-Y."/>
            <person name="Kwon S.-W."/>
            <person name="Lee S.A."/>
        </authorList>
    </citation>
    <scope>NUCLEOTIDE SEQUENCE [LARGE SCALE GENOMIC DNA]</scope>
    <source>
        <strain evidence="18">KIS68-18</strain>
    </source>
</reference>
<gene>
    <name evidence="17" type="ORF">D4L85_12250</name>
</gene>
<dbReference type="InterPro" id="IPR036097">
    <property type="entry name" value="HisK_dim/P_sf"/>
</dbReference>
<evidence type="ECO:0000256" key="7">
    <source>
        <dbReference type="ARBA" id="ARBA00022692"/>
    </source>
</evidence>
<feature type="transmembrane region" description="Helical" evidence="15">
    <location>
        <begin position="17"/>
        <end position="36"/>
    </location>
</feature>
<dbReference type="InterPro" id="IPR004358">
    <property type="entry name" value="Sig_transdc_His_kin-like_C"/>
</dbReference>
<dbReference type="EC" id="2.7.13.3" evidence="3"/>
<evidence type="ECO:0000256" key="8">
    <source>
        <dbReference type="ARBA" id="ARBA00022741"/>
    </source>
</evidence>
<evidence type="ECO:0000313" key="18">
    <source>
        <dbReference type="Proteomes" id="UP000266183"/>
    </source>
</evidence>
<dbReference type="GO" id="GO:0030295">
    <property type="term" value="F:protein kinase activator activity"/>
    <property type="evidence" value="ECO:0007669"/>
    <property type="project" value="TreeGrafter"/>
</dbReference>
<dbReference type="Proteomes" id="UP000266183">
    <property type="component" value="Chromosome"/>
</dbReference>
<dbReference type="SUPFAM" id="SSF55874">
    <property type="entry name" value="ATPase domain of HSP90 chaperone/DNA topoisomerase II/histidine kinase"/>
    <property type="match status" value="1"/>
</dbReference>
<dbReference type="CDD" id="cd00082">
    <property type="entry name" value="HisKA"/>
    <property type="match status" value="1"/>
</dbReference>
<evidence type="ECO:0000256" key="15">
    <source>
        <dbReference type="SAM" id="Phobius"/>
    </source>
</evidence>
<evidence type="ECO:0000256" key="13">
    <source>
        <dbReference type="ARBA" id="ARBA00023136"/>
    </source>
</evidence>
<dbReference type="InterPro" id="IPR003594">
    <property type="entry name" value="HATPase_dom"/>
</dbReference>
<dbReference type="GO" id="GO:0007234">
    <property type="term" value="P:osmosensory signaling via phosphorelay pathway"/>
    <property type="evidence" value="ECO:0007669"/>
    <property type="project" value="TreeGrafter"/>
</dbReference>
<evidence type="ECO:0000256" key="12">
    <source>
        <dbReference type="ARBA" id="ARBA00023012"/>
    </source>
</evidence>
<evidence type="ECO:0000259" key="16">
    <source>
        <dbReference type="PROSITE" id="PS50109"/>
    </source>
</evidence>
<name>A0A385SLR6_9BACT</name>
<evidence type="ECO:0000256" key="2">
    <source>
        <dbReference type="ARBA" id="ARBA00004651"/>
    </source>
</evidence>
<feature type="transmembrane region" description="Helical" evidence="15">
    <location>
        <begin position="130"/>
        <end position="153"/>
    </location>
</feature>
<dbReference type="PANTHER" id="PTHR42878:SF7">
    <property type="entry name" value="SENSOR HISTIDINE KINASE GLRK"/>
    <property type="match status" value="1"/>
</dbReference>
<dbReference type="GO" id="GO:0005524">
    <property type="term" value="F:ATP binding"/>
    <property type="evidence" value="ECO:0007669"/>
    <property type="project" value="UniProtKB-KW"/>
</dbReference>
<keyword evidence="11 15" id="KW-1133">Transmembrane helix</keyword>
<feature type="transmembrane region" description="Helical" evidence="15">
    <location>
        <begin position="227"/>
        <end position="245"/>
    </location>
</feature>
<dbReference type="Gene3D" id="1.10.287.130">
    <property type="match status" value="1"/>
</dbReference>
<dbReference type="Gene3D" id="3.30.565.10">
    <property type="entry name" value="Histidine kinase-like ATPase, C-terminal domain"/>
    <property type="match status" value="1"/>
</dbReference>
<dbReference type="SUPFAM" id="SSF47384">
    <property type="entry name" value="Homodimeric domain of signal transducing histidine kinase"/>
    <property type="match status" value="1"/>
</dbReference>
<dbReference type="GO" id="GO:0000155">
    <property type="term" value="F:phosphorelay sensor kinase activity"/>
    <property type="evidence" value="ECO:0007669"/>
    <property type="project" value="InterPro"/>
</dbReference>
<feature type="coiled-coil region" evidence="14">
    <location>
        <begin position="303"/>
        <end position="355"/>
    </location>
</feature>
<keyword evidence="13 15" id="KW-0472">Membrane</keyword>
<keyword evidence="9" id="KW-0418">Kinase</keyword>
<keyword evidence="4" id="KW-1003">Cell membrane</keyword>
<evidence type="ECO:0000256" key="3">
    <source>
        <dbReference type="ARBA" id="ARBA00012438"/>
    </source>
</evidence>
<feature type="transmembrane region" description="Helical" evidence="15">
    <location>
        <begin position="252"/>
        <end position="272"/>
    </location>
</feature>
<evidence type="ECO:0000256" key="9">
    <source>
        <dbReference type="ARBA" id="ARBA00022777"/>
    </source>
</evidence>
<dbReference type="InterPro" id="IPR036890">
    <property type="entry name" value="HATPase_C_sf"/>
</dbReference>
<keyword evidence="5" id="KW-0597">Phosphoprotein</keyword>
<feature type="transmembrane region" description="Helical" evidence="15">
    <location>
        <begin position="198"/>
        <end position="215"/>
    </location>
</feature>
<dbReference type="CDD" id="cd00075">
    <property type="entry name" value="HATPase"/>
    <property type="match status" value="1"/>
</dbReference>
<dbReference type="AlphaFoldDB" id="A0A385SLR6"/>
<evidence type="ECO:0000256" key="10">
    <source>
        <dbReference type="ARBA" id="ARBA00022840"/>
    </source>
</evidence>
<keyword evidence="7 15" id="KW-0812">Transmembrane</keyword>
<evidence type="ECO:0000256" key="11">
    <source>
        <dbReference type="ARBA" id="ARBA00022989"/>
    </source>
</evidence>
<organism evidence="17 18">
    <name type="scientific">Chryseolinea soli</name>
    <dbReference type="NCBI Taxonomy" id="2321403"/>
    <lineage>
        <taxon>Bacteria</taxon>
        <taxon>Pseudomonadati</taxon>
        <taxon>Bacteroidota</taxon>
        <taxon>Cytophagia</taxon>
        <taxon>Cytophagales</taxon>
        <taxon>Fulvivirgaceae</taxon>
        <taxon>Chryseolinea</taxon>
    </lineage>
</organism>
<feature type="transmembrane region" description="Helical" evidence="15">
    <location>
        <begin position="48"/>
        <end position="77"/>
    </location>
</feature>
<dbReference type="InterPro" id="IPR007895">
    <property type="entry name" value="MASE1"/>
</dbReference>